<gene>
    <name evidence="1" type="ORF">K8V20_07005</name>
</gene>
<dbReference type="Proteomes" id="UP000782880">
    <property type="component" value="Unassembled WGS sequence"/>
</dbReference>
<dbReference type="GO" id="GO:0005839">
    <property type="term" value="C:proteasome core complex"/>
    <property type="evidence" value="ECO:0007669"/>
    <property type="project" value="InterPro"/>
</dbReference>
<evidence type="ECO:0000313" key="2">
    <source>
        <dbReference type="Proteomes" id="UP000782880"/>
    </source>
</evidence>
<dbReference type="AlphaFoldDB" id="A0A921LP24"/>
<dbReference type="InterPro" id="IPR029055">
    <property type="entry name" value="Ntn_hydrolases_N"/>
</dbReference>
<dbReference type="InterPro" id="IPR001353">
    <property type="entry name" value="Proteasome_sua/b"/>
</dbReference>
<accession>A0A921LP24</accession>
<dbReference type="Pfam" id="PF00227">
    <property type="entry name" value="Proteasome"/>
    <property type="match status" value="1"/>
</dbReference>
<organism evidence="1 2">
    <name type="scientific">Subdoligranulum variabile</name>
    <dbReference type="NCBI Taxonomy" id="214851"/>
    <lineage>
        <taxon>Bacteria</taxon>
        <taxon>Bacillati</taxon>
        <taxon>Bacillota</taxon>
        <taxon>Clostridia</taxon>
        <taxon>Eubacteriales</taxon>
        <taxon>Oscillospiraceae</taxon>
        <taxon>Subdoligranulum</taxon>
    </lineage>
</organism>
<dbReference type="Gene3D" id="3.60.20.10">
    <property type="entry name" value="Glutamine Phosphoribosylpyrophosphate, subunit 1, domain 1"/>
    <property type="match status" value="1"/>
</dbReference>
<dbReference type="GO" id="GO:0051603">
    <property type="term" value="P:proteolysis involved in protein catabolic process"/>
    <property type="evidence" value="ECO:0007669"/>
    <property type="project" value="InterPro"/>
</dbReference>
<proteinExistence type="predicted"/>
<dbReference type="EMBL" id="DYVE01000182">
    <property type="protein sequence ID" value="HJG28377.1"/>
    <property type="molecule type" value="Genomic_DNA"/>
</dbReference>
<comment type="caution">
    <text evidence="1">The sequence shown here is derived from an EMBL/GenBank/DDBJ whole genome shotgun (WGS) entry which is preliminary data.</text>
</comment>
<protein>
    <submittedName>
        <fullName evidence="1">Uncharacterized protein</fullName>
    </submittedName>
</protein>
<reference evidence="1" key="2">
    <citation type="submission" date="2021-09" db="EMBL/GenBank/DDBJ databases">
        <authorList>
            <person name="Gilroy R."/>
        </authorList>
    </citation>
    <scope>NUCLEOTIDE SEQUENCE</scope>
    <source>
        <strain evidence="1">ChiBcec21-2208</strain>
    </source>
</reference>
<sequence length="193" mass="21362">MSAILAVCGEAFCAMVSDGRMVEEPITGREPKVVNEDVPKVRKVNRNVIVGFAGDTLAAVQIINALDEYDTQYLTLEKVVKILRQKAPSVRVQPVGVRLLVGGRNRKGQFVLTTLGSAEQYVPQTQPAREGAYLIEGACSHTEIAPWLEREVKPQASQWRSLDDIAHTLDACIAKLAEQDKSVNTHYFRELVM</sequence>
<reference evidence="1" key="1">
    <citation type="journal article" date="2021" name="PeerJ">
        <title>Extensive microbial diversity within the chicken gut microbiome revealed by metagenomics and culture.</title>
        <authorList>
            <person name="Gilroy R."/>
            <person name="Ravi A."/>
            <person name="Getino M."/>
            <person name="Pursley I."/>
            <person name="Horton D.L."/>
            <person name="Alikhan N.F."/>
            <person name="Baker D."/>
            <person name="Gharbi K."/>
            <person name="Hall N."/>
            <person name="Watson M."/>
            <person name="Adriaenssens E.M."/>
            <person name="Foster-Nyarko E."/>
            <person name="Jarju S."/>
            <person name="Secka A."/>
            <person name="Antonio M."/>
            <person name="Oren A."/>
            <person name="Chaudhuri R.R."/>
            <person name="La Ragione R."/>
            <person name="Hildebrand F."/>
            <person name="Pallen M.J."/>
        </authorList>
    </citation>
    <scope>NUCLEOTIDE SEQUENCE</scope>
    <source>
        <strain evidence="1">ChiBcec21-2208</strain>
    </source>
</reference>
<evidence type="ECO:0000313" key="1">
    <source>
        <dbReference type="EMBL" id="HJG28377.1"/>
    </source>
</evidence>
<dbReference type="SUPFAM" id="SSF56235">
    <property type="entry name" value="N-terminal nucleophile aminohydrolases (Ntn hydrolases)"/>
    <property type="match status" value="1"/>
</dbReference>
<name>A0A921LP24_9FIRM</name>